<dbReference type="EMBL" id="MU266550">
    <property type="protein sequence ID" value="KAH7920937.1"/>
    <property type="molecule type" value="Genomic_DNA"/>
</dbReference>
<dbReference type="Proteomes" id="UP000790709">
    <property type="component" value="Unassembled WGS sequence"/>
</dbReference>
<evidence type="ECO:0000313" key="2">
    <source>
        <dbReference type="Proteomes" id="UP000790709"/>
    </source>
</evidence>
<proteinExistence type="predicted"/>
<accession>A0ACB8B6B6</accession>
<name>A0ACB8B6B6_9AGAM</name>
<comment type="caution">
    <text evidence="1">The sequence shown here is derived from an EMBL/GenBank/DDBJ whole genome shotgun (WGS) entry which is preliminary data.</text>
</comment>
<reference evidence="1" key="1">
    <citation type="journal article" date="2021" name="New Phytol.">
        <title>Evolutionary innovations through gain and loss of genes in the ectomycorrhizal Boletales.</title>
        <authorList>
            <person name="Wu G."/>
            <person name="Miyauchi S."/>
            <person name="Morin E."/>
            <person name="Kuo A."/>
            <person name="Drula E."/>
            <person name="Varga T."/>
            <person name="Kohler A."/>
            <person name="Feng B."/>
            <person name="Cao Y."/>
            <person name="Lipzen A."/>
            <person name="Daum C."/>
            <person name="Hundley H."/>
            <person name="Pangilinan J."/>
            <person name="Johnson J."/>
            <person name="Barry K."/>
            <person name="LaButti K."/>
            <person name="Ng V."/>
            <person name="Ahrendt S."/>
            <person name="Min B."/>
            <person name="Choi I.G."/>
            <person name="Park H."/>
            <person name="Plett J.M."/>
            <person name="Magnuson J."/>
            <person name="Spatafora J.W."/>
            <person name="Nagy L.G."/>
            <person name="Henrissat B."/>
            <person name="Grigoriev I.V."/>
            <person name="Yang Z.L."/>
            <person name="Xu J."/>
            <person name="Martin F.M."/>
        </authorList>
    </citation>
    <scope>NUCLEOTIDE SEQUENCE</scope>
    <source>
        <strain evidence="1">KUC20120723A-06</strain>
    </source>
</reference>
<sequence>MIPTDDESGPSVPSTRKSSVFLSVANSRTTSMSSVTVSPGGKRPLDFPAAEWSPPPSPSLKVPRTAAPSSIPSASGLPSESRTTPYTPLKVNTAPAPLPPVLKPQAARPDFGSALTPAIIAHSDDVQPHIDSRKLSWGTVFELARGVSKGLWSWSDVTPARLDQLKGTSAEAARKVPAVIASRAPSSGSEVWAEYDREQKAIVENIGRGLGTMGEWEGKEGWYGGQIQQVARLVKLASGFTFELEKPEIRRSHRFSRFLGSRRVLQVRVPSELMYKHGEEIRRFLHSSKFVLCGRVYIPFHAKEGALYMVETSENYQRLSDPSEGDQYRISLTDFVQWHNPLRLNAKQPISKWSTRWALGLSTSVPTVEFLPENIYFIEDEHAPHDWTKGKPPSEKIMTDGCGFINGAALTKIMRIMKYPTRPTAVQGRIAGGKGLWLLHPDPLEQIADGPAKIWIRGSQNKMDLGPVDQFDRAHRIFDLLSPSRVSSPAHLSAQTLINLSHNGVPHEVLKALMAEGLREEIRQLTQWSGENAMLCVWRAVERAGHVVVGKLRRRIAGQSRALGFGRLRPDEELGDGKRDDDDDDVVEVNDIPSGTQTGHSGRNKYSGQPMTIYETVMELLQAGFHPLHLDLLFAKLENVVNLVLNQYIDKLHIPVAESIEGYIVPDPFGVLEEGEIHFRSSEVLTDHITGAQFDTVEGPVLVSRNPTRLPSDVQKVKAVQHPRLTQYYDVIVFSTKGSRSLASWLGGGDYHTDTVMLSWAKDIVSPFTSSPFSEPPEDLSQAFERQVEQVKDFDKRVSSLPMAQAQEEFQKILLLGLADTKVGLYSNFHDIAVYEKGYASAIAIRLAYMFTTCLDASKTGLRVKLDVFARHQKEYGSKTLPYKQADKKSPYESKTMVPRNRRNPFILDTLVAEGDRLRVDLMKEYGKLRASTPRRDDKDLFAPLIAAELRAQRSRQQGFDGFALNIEIIKKHVRSSHASWMAANGAIKSPVKKRGAASSSSGEDPYLEVSRQYAETPHFEGITFFSDEDIKVIKAGIACRLSVNFAFSVAFSDLCAIKARASGSVSFTEGFAETMTIPGAVFRALSQTQGSD</sequence>
<organism evidence="1 2">
    <name type="scientific">Leucogyrophana mollusca</name>
    <dbReference type="NCBI Taxonomy" id="85980"/>
    <lineage>
        <taxon>Eukaryota</taxon>
        <taxon>Fungi</taxon>
        <taxon>Dikarya</taxon>
        <taxon>Basidiomycota</taxon>
        <taxon>Agaricomycotina</taxon>
        <taxon>Agaricomycetes</taxon>
        <taxon>Agaricomycetidae</taxon>
        <taxon>Boletales</taxon>
        <taxon>Boletales incertae sedis</taxon>
        <taxon>Leucogyrophana</taxon>
    </lineage>
</organism>
<keyword evidence="2" id="KW-1185">Reference proteome</keyword>
<gene>
    <name evidence="1" type="ORF">BV22DRAFT_765729</name>
</gene>
<evidence type="ECO:0000313" key="1">
    <source>
        <dbReference type="EMBL" id="KAH7920937.1"/>
    </source>
</evidence>
<protein>
    <submittedName>
        <fullName evidence="1">Uncharacterized protein</fullName>
    </submittedName>
</protein>